<dbReference type="Pfam" id="PF00497">
    <property type="entry name" value="SBP_bac_3"/>
    <property type="match status" value="1"/>
</dbReference>
<evidence type="ECO:0000256" key="3">
    <source>
        <dbReference type="SAM" id="SignalP"/>
    </source>
</evidence>
<keyword evidence="6" id="KW-1185">Reference proteome</keyword>
<comment type="similarity">
    <text evidence="1">Belongs to the bacterial solute-binding protein 3 family.</text>
</comment>
<evidence type="ECO:0000313" key="5">
    <source>
        <dbReference type="EMBL" id="MCA6062191.1"/>
    </source>
</evidence>
<accession>A0ABS7ZNX5</accession>
<dbReference type="Proteomes" id="UP000714380">
    <property type="component" value="Unassembled WGS sequence"/>
</dbReference>
<dbReference type="RefSeq" id="WP_225670891.1">
    <property type="nucleotide sequence ID" value="NZ_JAEDAH010000005.1"/>
</dbReference>
<sequence>MKNLDLLLALCLSLCTSLVATADHPTSVRVALYPYEPFVAVDEQGQFHGLAADLITLLNSHQQELHFTSYPISPKRRFDAFEQHEFDIILFENPQWGWQNIEHQISEPFFYDRDVYVALQGEDRDESYFNDISRLKILAISGFHYGFAEFNADEQYLEQNFDIVFSWSYMKNLEMLCDRQGDVTIISWAYLRDFIQKHPDKAADFLISQRSDNQFKHQAIIHPRSPADSGKLNRIFSELKTNGQLAELFQRYNALDCDDLNSVMHDKQIQALCL</sequence>
<organism evidence="5 6">
    <name type="scientific">Thalassolituus marinus</name>
    <dbReference type="NCBI Taxonomy" id="671053"/>
    <lineage>
        <taxon>Bacteria</taxon>
        <taxon>Pseudomonadati</taxon>
        <taxon>Pseudomonadota</taxon>
        <taxon>Gammaproteobacteria</taxon>
        <taxon>Oceanospirillales</taxon>
        <taxon>Oceanospirillaceae</taxon>
        <taxon>Thalassolituus</taxon>
    </lineage>
</organism>
<dbReference type="EMBL" id="JAEDAH010000005">
    <property type="protein sequence ID" value="MCA6062191.1"/>
    <property type="molecule type" value="Genomic_DNA"/>
</dbReference>
<feature type="chain" id="PRO_5047409610" evidence="3">
    <location>
        <begin position="23"/>
        <end position="274"/>
    </location>
</feature>
<comment type="caution">
    <text evidence="5">The sequence shown here is derived from an EMBL/GenBank/DDBJ whole genome shotgun (WGS) entry which is preliminary data.</text>
</comment>
<dbReference type="SUPFAM" id="SSF53850">
    <property type="entry name" value="Periplasmic binding protein-like II"/>
    <property type="match status" value="1"/>
</dbReference>
<gene>
    <name evidence="5" type="ORF">I9W95_01080</name>
</gene>
<reference evidence="5 6" key="1">
    <citation type="submission" date="2020-12" db="EMBL/GenBank/DDBJ databases">
        <title>Novel Thalassolituus-related marine hydrocarbonoclastic bacteria mediated algae-derived hydrocarbons mineralization in twilight zone of the northern South China Sea.</title>
        <authorList>
            <person name="Dong C."/>
        </authorList>
    </citation>
    <scope>NUCLEOTIDE SEQUENCE [LARGE SCALE GENOMIC DNA]</scope>
    <source>
        <strain evidence="5 6">IMCC1826</strain>
    </source>
</reference>
<proteinExistence type="inferred from homology"/>
<evidence type="ECO:0000256" key="1">
    <source>
        <dbReference type="ARBA" id="ARBA00010333"/>
    </source>
</evidence>
<protein>
    <submittedName>
        <fullName evidence="5">Transporter substrate-binding domain-containing protein</fullName>
    </submittedName>
</protein>
<dbReference type="PANTHER" id="PTHR35936:SF25">
    <property type="entry name" value="ABC TRANSPORTER SUBSTRATE-BINDING PROTEIN"/>
    <property type="match status" value="1"/>
</dbReference>
<dbReference type="PANTHER" id="PTHR35936">
    <property type="entry name" value="MEMBRANE-BOUND LYTIC MUREIN TRANSGLYCOSYLASE F"/>
    <property type="match status" value="1"/>
</dbReference>
<dbReference type="InterPro" id="IPR001638">
    <property type="entry name" value="Solute-binding_3/MltF_N"/>
</dbReference>
<evidence type="ECO:0000256" key="2">
    <source>
        <dbReference type="ARBA" id="ARBA00022729"/>
    </source>
</evidence>
<feature type="domain" description="Solute-binding protein family 3/N-terminal" evidence="4">
    <location>
        <begin position="31"/>
        <end position="252"/>
    </location>
</feature>
<name>A0ABS7ZNX5_9GAMM</name>
<evidence type="ECO:0000259" key="4">
    <source>
        <dbReference type="Pfam" id="PF00497"/>
    </source>
</evidence>
<evidence type="ECO:0000313" key="6">
    <source>
        <dbReference type="Proteomes" id="UP000714380"/>
    </source>
</evidence>
<keyword evidence="2 3" id="KW-0732">Signal</keyword>
<dbReference type="Gene3D" id="3.40.190.10">
    <property type="entry name" value="Periplasmic binding protein-like II"/>
    <property type="match status" value="2"/>
</dbReference>
<feature type="signal peptide" evidence="3">
    <location>
        <begin position="1"/>
        <end position="22"/>
    </location>
</feature>